<evidence type="ECO:0000313" key="8">
    <source>
        <dbReference type="Proteomes" id="UP000241769"/>
    </source>
</evidence>
<evidence type="ECO:0000313" key="7">
    <source>
        <dbReference type="EMBL" id="PRP82281.1"/>
    </source>
</evidence>
<evidence type="ECO:0000256" key="4">
    <source>
        <dbReference type="PROSITE-ProRule" id="PRU00134"/>
    </source>
</evidence>
<evidence type="ECO:0000256" key="2">
    <source>
        <dbReference type="ARBA" id="ARBA00022771"/>
    </source>
</evidence>
<keyword evidence="2 4" id="KW-0863">Zinc-finger</keyword>
<dbReference type="InterPro" id="IPR002893">
    <property type="entry name" value="Znf_MYND"/>
</dbReference>
<gene>
    <name evidence="7" type="ORF">PROFUN_06293</name>
</gene>
<dbReference type="OrthoDB" id="3064289at2759"/>
<dbReference type="InParanoid" id="A0A2P6NEB9"/>
<feature type="compositionally biased region" description="Polar residues" evidence="5">
    <location>
        <begin position="1"/>
        <end position="11"/>
    </location>
</feature>
<name>A0A2P6NEB9_9EUKA</name>
<dbReference type="Proteomes" id="UP000241769">
    <property type="component" value="Unassembled WGS sequence"/>
</dbReference>
<keyword evidence="3" id="KW-0862">Zinc</keyword>
<dbReference type="PROSITE" id="PS50865">
    <property type="entry name" value="ZF_MYND_2"/>
    <property type="match status" value="1"/>
</dbReference>
<reference evidence="7 8" key="1">
    <citation type="journal article" date="2018" name="Genome Biol. Evol.">
        <title>Multiple Roots of Fruiting Body Formation in Amoebozoa.</title>
        <authorList>
            <person name="Hillmann F."/>
            <person name="Forbes G."/>
            <person name="Novohradska S."/>
            <person name="Ferling I."/>
            <person name="Riege K."/>
            <person name="Groth M."/>
            <person name="Westermann M."/>
            <person name="Marz M."/>
            <person name="Spaller T."/>
            <person name="Winckler T."/>
            <person name="Schaap P."/>
            <person name="Glockner G."/>
        </authorList>
    </citation>
    <scope>NUCLEOTIDE SEQUENCE [LARGE SCALE GENOMIC DNA]</scope>
    <source>
        <strain evidence="7 8">Jena</strain>
    </source>
</reference>
<protein>
    <recommendedName>
        <fullName evidence="6">MYND-type domain-containing protein</fullName>
    </recommendedName>
</protein>
<organism evidence="7 8">
    <name type="scientific">Planoprotostelium fungivorum</name>
    <dbReference type="NCBI Taxonomy" id="1890364"/>
    <lineage>
        <taxon>Eukaryota</taxon>
        <taxon>Amoebozoa</taxon>
        <taxon>Evosea</taxon>
        <taxon>Variosea</taxon>
        <taxon>Cavosteliida</taxon>
        <taxon>Cavosteliaceae</taxon>
        <taxon>Planoprotostelium</taxon>
    </lineage>
</organism>
<keyword evidence="8" id="KW-1185">Reference proteome</keyword>
<feature type="domain" description="MYND-type" evidence="6">
    <location>
        <begin position="213"/>
        <end position="251"/>
    </location>
</feature>
<dbReference type="EMBL" id="MDYQ01000107">
    <property type="protein sequence ID" value="PRP82281.1"/>
    <property type="molecule type" value="Genomic_DNA"/>
</dbReference>
<dbReference type="Pfam" id="PF01753">
    <property type="entry name" value="zf-MYND"/>
    <property type="match status" value="1"/>
</dbReference>
<comment type="caution">
    <text evidence="7">The sequence shown here is derived from an EMBL/GenBank/DDBJ whole genome shotgun (WGS) entry which is preliminary data.</text>
</comment>
<evidence type="ECO:0000256" key="5">
    <source>
        <dbReference type="SAM" id="MobiDB-lite"/>
    </source>
</evidence>
<dbReference type="AlphaFoldDB" id="A0A2P6NEB9"/>
<dbReference type="SUPFAM" id="SSF144232">
    <property type="entry name" value="HIT/MYND zinc finger-like"/>
    <property type="match status" value="1"/>
</dbReference>
<proteinExistence type="predicted"/>
<accession>A0A2P6NEB9</accession>
<keyword evidence="1" id="KW-0479">Metal-binding</keyword>
<dbReference type="Gene3D" id="6.10.140.2220">
    <property type="match status" value="1"/>
</dbReference>
<evidence type="ECO:0000256" key="3">
    <source>
        <dbReference type="ARBA" id="ARBA00022833"/>
    </source>
</evidence>
<dbReference type="GO" id="GO:0008270">
    <property type="term" value="F:zinc ion binding"/>
    <property type="evidence" value="ECO:0007669"/>
    <property type="project" value="UniProtKB-KW"/>
</dbReference>
<sequence length="276" mass="31171">MTDTQQRTVSPNGIEAEGSALPPTSLPLSGQTDQISVYQSMVKMLDDISEKITKAREAAHSTEMRAVLKASKMPLGIEDITENEKGDLLDQKVHNHEHGLQTVINLLKNHFERRADEKKNLMKLIGVERLVVPTILLDLPAEIILAYNKMEEEDPLVAVFRLHPLIGEEVYKFGLFLDRYDTNKEVICSLVWSLVDNMVIFLPQVGLNPYPICWLCEKHFGVYTCSKCGVAKYCSKTCQVQGWTLSHKAKCAEMQRLVKEHSCVVVQPLYIFTSPV</sequence>
<evidence type="ECO:0000256" key="1">
    <source>
        <dbReference type="ARBA" id="ARBA00022723"/>
    </source>
</evidence>
<evidence type="ECO:0000259" key="6">
    <source>
        <dbReference type="PROSITE" id="PS50865"/>
    </source>
</evidence>
<dbReference type="PROSITE" id="PS01360">
    <property type="entry name" value="ZF_MYND_1"/>
    <property type="match status" value="1"/>
</dbReference>
<feature type="region of interest" description="Disordered" evidence="5">
    <location>
        <begin position="1"/>
        <end position="28"/>
    </location>
</feature>